<evidence type="ECO:0000256" key="4">
    <source>
        <dbReference type="SAM" id="MobiDB-lite"/>
    </source>
</evidence>
<dbReference type="GO" id="GO:0008270">
    <property type="term" value="F:zinc ion binding"/>
    <property type="evidence" value="ECO:0007669"/>
    <property type="project" value="UniProtKB-KW"/>
</dbReference>
<evidence type="ECO:0000256" key="1">
    <source>
        <dbReference type="ARBA" id="ARBA00022723"/>
    </source>
</evidence>
<sequence length="205" mass="22575">MGCCLGRCKTKEADQSNIGRNNQSPSANEARRRSSLGHGQSPQRPANGYSQRRRHGCHSHNRESIQRSIDSLVLETLSLIRTLVDNDQEPPQAMLTLHKIAEKDSGWLEVVKSLIRGIPHTDPLGPAVITLLLDEFPLPTKEALLELRNNLHLSQDGASDMYVGPCQQRNIGVILGCLAEKLAGKSLNTMIINVCFKTAHIPTTD</sequence>
<proteinExistence type="predicted"/>
<dbReference type="PANTHER" id="PTHR13363:SF6">
    <property type="entry name" value="RING FINGER AND SPRY DOMAIN-CONTAINING PROTEIN 1"/>
    <property type="match status" value="1"/>
</dbReference>
<evidence type="ECO:0000256" key="2">
    <source>
        <dbReference type="ARBA" id="ARBA00022771"/>
    </source>
</evidence>
<dbReference type="AlphaFoldDB" id="A0AAN8JHH4"/>
<dbReference type="GO" id="GO:0005737">
    <property type="term" value="C:cytoplasm"/>
    <property type="evidence" value="ECO:0007669"/>
    <property type="project" value="TreeGrafter"/>
</dbReference>
<feature type="compositionally biased region" description="Polar residues" evidence="4">
    <location>
        <begin position="37"/>
        <end position="50"/>
    </location>
</feature>
<accession>A0AAN8JHH4</accession>
<name>A0AAN8JHH4_PATCE</name>
<comment type="caution">
    <text evidence="5">The sequence shown here is derived from an EMBL/GenBank/DDBJ whole genome shotgun (WGS) entry which is preliminary data.</text>
</comment>
<dbReference type="GO" id="GO:0051603">
    <property type="term" value="P:proteolysis involved in protein catabolic process"/>
    <property type="evidence" value="ECO:0007669"/>
    <property type="project" value="TreeGrafter"/>
</dbReference>
<dbReference type="Proteomes" id="UP001347796">
    <property type="component" value="Unassembled WGS sequence"/>
</dbReference>
<reference evidence="5 6" key="1">
    <citation type="submission" date="2024-01" db="EMBL/GenBank/DDBJ databases">
        <title>The genome of the rayed Mediterranean limpet Patella caerulea (Linnaeus, 1758).</title>
        <authorList>
            <person name="Anh-Thu Weber A."/>
            <person name="Halstead-Nussloch G."/>
        </authorList>
    </citation>
    <scope>NUCLEOTIDE SEQUENCE [LARGE SCALE GENOMIC DNA]</scope>
    <source>
        <strain evidence="5">AATW-2023a</strain>
        <tissue evidence="5">Whole specimen</tissue>
    </source>
</reference>
<dbReference type="EMBL" id="JAZGQO010000009">
    <property type="protein sequence ID" value="KAK6178306.1"/>
    <property type="molecule type" value="Genomic_DNA"/>
</dbReference>
<evidence type="ECO:0000256" key="3">
    <source>
        <dbReference type="ARBA" id="ARBA00022833"/>
    </source>
</evidence>
<feature type="region of interest" description="Disordered" evidence="4">
    <location>
        <begin position="14"/>
        <end position="64"/>
    </location>
</feature>
<keyword evidence="6" id="KW-1185">Reference proteome</keyword>
<evidence type="ECO:0000313" key="5">
    <source>
        <dbReference type="EMBL" id="KAK6178306.1"/>
    </source>
</evidence>
<keyword evidence="1" id="KW-0479">Metal-binding</keyword>
<dbReference type="InterPro" id="IPR045129">
    <property type="entry name" value="RNF123/RKP/RSPRY1"/>
</dbReference>
<gene>
    <name evidence="5" type="ORF">SNE40_013106</name>
</gene>
<keyword evidence="3" id="KW-0862">Zinc</keyword>
<dbReference type="PANTHER" id="PTHR13363">
    <property type="entry name" value="RING FINGER AND SRY DOMAIN-CONTAINING"/>
    <property type="match status" value="1"/>
</dbReference>
<protein>
    <submittedName>
        <fullName evidence="5">Uncharacterized protein</fullName>
    </submittedName>
</protein>
<feature type="compositionally biased region" description="Polar residues" evidence="4">
    <location>
        <begin position="15"/>
        <end position="27"/>
    </location>
</feature>
<organism evidence="5 6">
    <name type="scientific">Patella caerulea</name>
    <name type="common">Rayed Mediterranean limpet</name>
    <dbReference type="NCBI Taxonomy" id="87958"/>
    <lineage>
        <taxon>Eukaryota</taxon>
        <taxon>Metazoa</taxon>
        <taxon>Spiralia</taxon>
        <taxon>Lophotrochozoa</taxon>
        <taxon>Mollusca</taxon>
        <taxon>Gastropoda</taxon>
        <taxon>Patellogastropoda</taxon>
        <taxon>Patelloidea</taxon>
        <taxon>Patellidae</taxon>
        <taxon>Patella</taxon>
    </lineage>
</organism>
<dbReference type="GO" id="GO:0004842">
    <property type="term" value="F:ubiquitin-protein transferase activity"/>
    <property type="evidence" value="ECO:0007669"/>
    <property type="project" value="InterPro"/>
</dbReference>
<evidence type="ECO:0000313" key="6">
    <source>
        <dbReference type="Proteomes" id="UP001347796"/>
    </source>
</evidence>
<keyword evidence="2" id="KW-0863">Zinc-finger</keyword>